<dbReference type="RefSeq" id="WP_344311706.1">
    <property type="nucleotide sequence ID" value="NZ_BAAANY010000014.1"/>
</dbReference>
<keyword evidence="1" id="KW-0472">Membrane</keyword>
<gene>
    <name evidence="2" type="ORF">GCM10009765_39520</name>
</gene>
<dbReference type="EMBL" id="BAAANY010000014">
    <property type="protein sequence ID" value="GAA1686211.1"/>
    <property type="molecule type" value="Genomic_DNA"/>
</dbReference>
<keyword evidence="1" id="KW-0812">Transmembrane</keyword>
<sequence>MKGMRLGAVGLAVIAPVAVWLLATAVFGARLVVPGQSGGPPLDIGWPAVVAIALVAGLLGWGLLAGLEKLTRRARTIWTITAVVVLALSFGLLIGPGIAASTRTWLGLMHLAAGGVLIFLLPSRKTKRAQSPGQQSAKEDGARSG</sequence>
<keyword evidence="1" id="KW-1133">Transmembrane helix</keyword>
<reference evidence="2 3" key="1">
    <citation type="journal article" date="2019" name="Int. J. Syst. Evol. Microbiol.">
        <title>The Global Catalogue of Microorganisms (GCM) 10K type strain sequencing project: providing services to taxonomists for standard genome sequencing and annotation.</title>
        <authorList>
            <consortium name="The Broad Institute Genomics Platform"/>
            <consortium name="The Broad Institute Genome Sequencing Center for Infectious Disease"/>
            <person name="Wu L."/>
            <person name="Ma J."/>
        </authorList>
    </citation>
    <scope>NUCLEOTIDE SEQUENCE [LARGE SCALE GENOMIC DNA]</scope>
    <source>
        <strain evidence="2 3">JCM 14718</strain>
    </source>
</reference>
<name>A0ABN2HEF5_9ACTN</name>
<dbReference type="InterPro" id="IPR045713">
    <property type="entry name" value="DUF6069"/>
</dbReference>
<organism evidence="2 3">
    <name type="scientific">Fodinicola feengrottensis</name>
    <dbReference type="NCBI Taxonomy" id="435914"/>
    <lineage>
        <taxon>Bacteria</taxon>
        <taxon>Bacillati</taxon>
        <taxon>Actinomycetota</taxon>
        <taxon>Actinomycetes</taxon>
        <taxon>Mycobacteriales</taxon>
        <taxon>Fodinicola</taxon>
    </lineage>
</organism>
<dbReference type="Pfam" id="PF19545">
    <property type="entry name" value="DUF6069"/>
    <property type="match status" value="1"/>
</dbReference>
<feature type="transmembrane region" description="Helical" evidence="1">
    <location>
        <begin position="76"/>
        <end position="98"/>
    </location>
</feature>
<feature type="transmembrane region" description="Helical" evidence="1">
    <location>
        <begin position="104"/>
        <end position="121"/>
    </location>
</feature>
<evidence type="ECO:0000313" key="3">
    <source>
        <dbReference type="Proteomes" id="UP001500618"/>
    </source>
</evidence>
<comment type="caution">
    <text evidence="2">The sequence shown here is derived from an EMBL/GenBank/DDBJ whole genome shotgun (WGS) entry which is preliminary data.</text>
</comment>
<proteinExistence type="predicted"/>
<dbReference type="Proteomes" id="UP001500618">
    <property type="component" value="Unassembled WGS sequence"/>
</dbReference>
<accession>A0ABN2HEF5</accession>
<evidence type="ECO:0000256" key="1">
    <source>
        <dbReference type="SAM" id="Phobius"/>
    </source>
</evidence>
<protein>
    <submittedName>
        <fullName evidence="2">Uncharacterized protein</fullName>
    </submittedName>
</protein>
<evidence type="ECO:0000313" key="2">
    <source>
        <dbReference type="EMBL" id="GAA1686211.1"/>
    </source>
</evidence>
<feature type="transmembrane region" description="Helical" evidence="1">
    <location>
        <begin position="44"/>
        <end position="64"/>
    </location>
</feature>
<keyword evidence="3" id="KW-1185">Reference proteome</keyword>